<dbReference type="GO" id="GO:0051287">
    <property type="term" value="F:NAD binding"/>
    <property type="evidence" value="ECO:0007669"/>
    <property type="project" value="InterPro"/>
</dbReference>
<keyword evidence="4 8" id="KW-0560">Oxidoreductase</keyword>
<name>D1B742_THEAS</name>
<dbReference type="PANTHER" id="PTHR43275:SF1">
    <property type="entry name" value="D-MALATE DEHYDROGENASE [DECARBOXYLATING]"/>
    <property type="match status" value="1"/>
</dbReference>
<dbReference type="KEGG" id="tai:Taci_1612"/>
<keyword evidence="6" id="KW-0464">Manganese</keyword>
<dbReference type="Gene3D" id="3.40.718.10">
    <property type="entry name" value="Isopropylmalate Dehydrogenase"/>
    <property type="match status" value="1"/>
</dbReference>
<dbReference type="EC" id="1.1.1.85" evidence="8"/>
<evidence type="ECO:0000256" key="5">
    <source>
        <dbReference type="ARBA" id="ARBA00023027"/>
    </source>
</evidence>
<dbReference type="GO" id="GO:0000287">
    <property type="term" value="F:magnesium ion binding"/>
    <property type="evidence" value="ECO:0007669"/>
    <property type="project" value="InterPro"/>
</dbReference>
<evidence type="ECO:0000256" key="3">
    <source>
        <dbReference type="ARBA" id="ARBA00022723"/>
    </source>
</evidence>
<gene>
    <name evidence="8" type="ordered locus">Taci_1612</name>
</gene>
<dbReference type="PROSITE" id="PS00470">
    <property type="entry name" value="IDH_IMDH"/>
    <property type="match status" value="1"/>
</dbReference>
<dbReference type="EMBL" id="CP001818">
    <property type="protein sequence ID" value="ACZ19833.1"/>
    <property type="molecule type" value="Genomic_DNA"/>
</dbReference>
<dbReference type="OrthoDB" id="9806254at2"/>
<dbReference type="SMART" id="SM01329">
    <property type="entry name" value="Iso_dh"/>
    <property type="match status" value="1"/>
</dbReference>
<reference evidence="8 9" key="1">
    <citation type="journal article" date="2009" name="Stand. Genomic Sci.">
        <title>Complete genome sequence of Thermanaerovibrio acidaminovorans type strain (Su883).</title>
        <authorList>
            <person name="Chovatia M."/>
            <person name="Sikorski J."/>
            <person name="Schroder M."/>
            <person name="Lapidus A."/>
            <person name="Nolan M."/>
            <person name="Tice H."/>
            <person name="Glavina Del Rio T."/>
            <person name="Copeland A."/>
            <person name="Cheng J.F."/>
            <person name="Lucas S."/>
            <person name="Chen F."/>
            <person name="Bruce D."/>
            <person name="Goodwin L."/>
            <person name="Pitluck S."/>
            <person name="Ivanova N."/>
            <person name="Mavromatis K."/>
            <person name="Ovchinnikova G."/>
            <person name="Pati A."/>
            <person name="Chen A."/>
            <person name="Palaniappan K."/>
            <person name="Land M."/>
            <person name="Hauser L."/>
            <person name="Chang Y.J."/>
            <person name="Jeffries C.D."/>
            <person name="Chain P."/>
            <person name="Saunders E."/>
            <person name="Detter J.C."/>
            <person name="Brettin T."/>
            <person name="Rohde M."/>
            <person name="Goker M."/>
            <person name="Spring S."/>
            <person name="Bristow J."/>
            <person name="Markowitz V."/>
            <person name="Hugenholtz P."/>
            <person name="Kyrpides N.C."/>
            <person name="Klenk H.P."/>
            <person name="Eisen J.A."/>
        </authorList>
    </citation>
    <scope>NUCLEOTIDE SEQUENCE [LARGE SCALE GENOMIC DNA]</scope>
    <source>
        <strain evidence="9">ATCC 49978 / DSM 6589 / Su883</strain>
    </source>
</reference>
<keyword evidence="9" id="KW-1185">Reference proteome</keyword>
<evidence type="ECO:0000256" key="1">
    <source>
        <dbReference type="ARBA" id="ARBA00001936"/>
    </source>
</evidence>
<evidence type="ECO:0000313" key="9">
    <source>
        <dbReference type="Proteomes" id="UP000002030"/>
    </source>
</evidence>
<comment type="cofactor">
    <cofactor evidence="2">
        <name>Mg(2+)</name>
        <dbReference type="ChEBI" id="CHEBI:18420"/>
    </cofactor>
</comment>
<sequence>MKSYRIGLIPGDGIGPEVTAQAVKVMEAAGSLFGFSLELTHYPYGAEHYLSTRQVLPDHALEEMEGLDALLLGAIGDPRVQPGILERGILLKLRFHFDQYANIRPVRSFTPGPLGSVNAVVIRENTEDLYVGIGSTGDGAVNLPLEVTRGGYVMKGQLSAFTTPPKRFAMQVAWHTLDGAARACQYAFDLALDLGAEEVTLATKSNAVRDLYGIFENACHQVASQYESVSLRVENVDALCYKLVRSPGDFRVILCPNMFGDIVSDLLAGIGGGMGLAPSGNVGDRLSMFEPVHGSAPDIAGQDRANPVASILSGAMLLRHLGETSAAKAMEDAVQRYLSGPVEELPIEMGGRLGTRGAGDAVVRRLEESP</sequence>
<dbReference type="RefSeq" id="WP_012870342.1">
    <property type="nucleotide sequence ID" value="NC_013522.1"/>
</dbReference>
<dbReference type="AlphaFoldDB" id="D1B742"/>
<evidence type="ECO:0000256" key="2">
    <source>
        <dbReference type="ARBA" id="ARBA00001946"/>
    </source>
</evidence>
<evidence type="ECO:0000256" key="6">
    <source>
        <dbReference type="ARBA" id="ARBA00023211"/>
    </source>
</evidence>
<dbReference type="SUPFAM" id="SSF53659">
    <property type="entry name" value="Isocitrate/Isopropylmalate dehydrogenase-like"/>
    <property type="match status" value="1"/>
</dbReference>
<evidence type="ECO:0000313" key="8">
    <source>
        <dbReference type="EMBL" id="ACZ19833.1"/>
    </source>
</evidence>
<proteinExistence type="predicted"/>
<dbReference type="GO" id="GO:0003862">
    <property type="term" value="F:3-isopropylmalate dehydrogenase activity"/>
    <property type="evidence" value="ECO:0007669"/>
    <property type="project" value="UniProtKB-EC"/>
</dbReference>
<dbReference type="PATRIC" id="fig|525903.6.peg.1608"/>
<dbReference type="PANTHER" id="PTHR43275">
    <property type="entry name" value="D-MALATE DEHYDROGENASE [DECARBOXYLATING]"/>
    <property type="match status" value="1"/>
</dbReference>
<keyword evidence="3" id="KW-0479">Metal-binding</keyword>
<comment type="cofactor">
    <cofactor evidence="1">
        <name>Mn(2+)</name>
        <dbReference type="ChEBI" id="CHEBI:29035"/>
    </cofactor>
</comment>
<dbReference type="InterPro" id="IPR024084">
    <property type="entry name" value="IsoPropMal-DH-like_dom"/>
</dbReference>
<dbReference type="Proteomes" id="UP000002030">
    <property type="component" value="Chromosome"/>
</dbReference>
<dbReference type="eggNOG" id="COG0473">
    <property type="taxonomic scope" value="Bacteria"/>
</dbReference>
<dbReference type="InterPro" id="IPR019818">
    <property type="entry name" value="IsoCit/isopropylmalate_DH_CS"/>
</dbReference>
<evidence type="ECO:0000256" key="4">
    <source>
        <dbReference type="ARBA" id="ARBA00023002"/>
    </source>
</evidence>
<protein>
    <submittedName>
        <fullName evidence="8">3-isopropylmalate dehydrogenase</fullName>
        <ecNumber evidence="8">1.1.1.85</ecNumber>
    </submittedName>
</protein>
<evidence type="ECO:0000259" key="7">
    <source>
        <dbReference type="SMART" id="SM01329"/>
    </source>
</evidence>
<keyword evidence="5" id="KW-0520">NAD</keyword>
<feature type="domain" description="Isopropylmalate dehydrogenase-like" evidence="7">
    <location>
        <begin position="5"/>
        <end position="362"/>
    </location>
</feature>
<dbReference type="STRING" id="525903.Taci_1612"/>
<accession>D1B742</accession>
<dbReference type="HOGENOM" id="CLU_031953_0_1_0"/>
<dbReference type="EnsemblBacteria" id="ACZ19833">
    <property type="protein sequence ID" value="ACZ19833"/>
    <property type="gene ID" value="Taci_1612"/>
</dbReference>
<dbReference type="InterPro" id="IPR050501">
    <property type="entry name" value="ICDH/IPMDH"/>
</dbReference>
<dbReference type="Pfam" id="PF00180">
    <property type="entry name" value="Iso_dh"/>
    <property type="match status" value="1"/>
</dbReference>
<organism evidence="8 9">
    <name type="scientific">Thermanaerovibrio acidaminovorans (strain ATCC 49978 / DSM 6589 / Su883)</name>
    <name type="common">Selenomonas acidaminovorans</name>
    <dbReference type="NCBI Taxonomy" id="525903"/>
    <lineage>
        <taxon>Bacteria</taxon>
        <taxon>Thermotogati</taxon>
        <taxon>Synergistota</taxon>
        <taxon>Synergistia</taxon>
        <taxon>Synergistales</taxon>
        <taxon>Synergistaceae</taxon>
        <taxon>Thermanaerovibrio</taxon>
    </lineage>
</organism>